<evidence type="ECO:0000313" key="2">
    <source>
        <dbReference type="Proteomes" id="UP000297604"/>
    </source>
</evidence>
<organism evidence="1 2">
    <name type="scientific">Cryobacterium glucosi</name>
    <dbReference type="NCBI Taxonomy" id="1259175"/>
    <lineage>
        <taxon>Bacteria</taxon>
        <taxon>Bacillati</taxon>
        <taxon>Actinomycetota</taxon>
        <taxon>Actinomycetes</taxon>
        <taxon>Micrococcales</taxon>
        <taxon>Microbacteriaceae</taxon>
        <taxon>Cryobacterium</taxon>
    </lineage>
</organism>
<sequence length="210" mass="23682">MNVYIDDSGDSGFKFDSGSTSHLVMAACIFRDPKDIEQLANCVEGCAEKNRVATEFKYSKTKDTIKRCFFSCVSETKFSVRTIIIEKSKVHSPTLLENPSKLKSYAIRQLLSHSFGQITDAKIFIDGQDTKAFGMEDSKYFMRKVNEYCPGTLREISFADSKQNVLIQLADMVAGAVNHAERTHKPSSAANLNLFKPRTYQPAGSYWRFK</sequence>
<proteinExistence type="predicted"/>
<gene>
    <name evidence="1" type="ORF">E3O46_02085</name>
</gene>
<name>A0ABY2IRP9_9MICO</name>
<reference evidence="1 2" key="1">
    <citation type="submission" date="2019-03" db="EMBL/GenBank/DDBJ databases">
        <title>Genomics of glacier-inhabiting Cryobacterium strains.</title>
        <authorList>
            <person name="Liu Q."/>
            <person name="Xin Y.-H."/>
        </authorList>
    </citation>
    <scope>NUCLEOTIDE SEQUENCE [LARGE SCALE GENOMIC DNA]</scope>
    <source>
        <strain evidence="1 2">MDB1-5</strain>
    </source>
</reference>
<dbReference type="EMBL" id="SOFS01000007">
    <property type="protein sequence ID" value="TFC23378.1"/>
    <property type="molecule type" value="Genomic_DNA"/>
</dbReference>
<keyword evidence="2" id="KW-1185">Reference proteome</keyword>
<evidence type="ECO:0000313" key="1">
    <source>
        <dbReference type="EMBL" id="TFC23378.1"/>
    </source>
</evidence>
<dbReference type="Pfam" id="PF12686">
    <property type="entry name" value="DUF3800"/>
    <property type="match status" value="1"/>
</dbReference>
<dbReference type="InterPro" id="IPR024524">
    <property type="entry name" value="DUF3800"/>
</dbReference>
<dbReference type="RefSeq" id="WP_134561004.1">
    <property type="nucleotide sequence ID" value="NZ_SOFS01000007.1"/>
</dbReference>
<protein>
    <submittedName>
        <fullName evidence="1">DUF3800 domain-containing protein</fullName>
    </submittedName>
</protein>
<accession>A0ABY2IRP9</accession>
<comment type="caution">
    <text evidence="1">The sequence shown here is derived from an EMBL/GenBank/DDBJ whole genome shotgun (WGS) entry which is preliminary data.</text>
</comment>
<dbReference type="Proteomes" id="UP000297604">
    <property type="component" value="Unassembled WGS sequence"/>
</dbReference>